<dbReference type="EMBL" id="UINC01116710">
    <property type="protein sequence ID" value="SVC88635.1"/>
    <property type="molecule type" value="Genomic_DNA"/>
</dbReference>
<protein>
    <submittedName>
        <fullName evidence="1">Uncharacterized protein</fullName>
    </submittedName>
</protein>
<dbReference type="AlphaFoldDB" id="A0A382QUU9"/>
<dbReference type="InterPro" id="IPR036412">
    <property type="entry name" value="HAD-like_sf"/>
</dbReference>
<dbReference type="InterPro" id="IPR023214">
    <property type="entry name" value="HAD_sf"/>
</dbReference>
<sequence length="189" mass="20939">EEIFSAGFSGVQTIRKMGSPPCCFYITENLKTDYSEFKENRDAPKVIIIGDYEDWTFDLLDQAFKHVMNGAEIIALHMGKYYKVDMGLRLDAGCFVAALEFATGKKAQIVGKPNKEFFQCALDHLRLRSEDVVMLGDDLINDVKGAQDIGIPGILVKTGKYHKGMVESSGINPDGFLHSIADLPNILNS</sequence>
<dbReference type="Gene3D" id="3.40.50.1000">
    <property type="entry name" value="HAD superfamily/HAD-like"/>
    <property type="match status" value="2"/>
</dbReference>
<dbReference type="SUPFAM" id="SSF56784">
    <property type="entry name" value="HAD-like"/>
    <property type="match status" value="1"/>
</dbReference>
<dbReference type="PANTHER" id="PTHR19288">
    <property type="entry name" value="4-NITROPHENYLPHOSPHATASE-RELATED"/>
    <property type="match status" value="1"/>
</dbReference>
<dbReference type="PANTHER" id="PTHR19288:SF46">
    <property type="entry name" value="HALOACID DEHALOGENASE-LIKE HYDROLASE DOMAIN-CONTAINING PROTEIN 2"/>
    <property type="match status" value="1"/>
</dbReference>
<feature type="non-terminal residue" evidence="1">
    <location>
        <position position="1"/>
    </location>
</feature>
<organism evidence="1">
    <name type="scientific">marine metagenome</name>
    <dbReference type="NCBI Taxonomy" id="408172"/>
    <lineage>
        <taxon>unclassified sequences</taxon>
        <taxon>metagenomes</taxon>
        <taxon>ecological metagenomes</taxon>
    </lineage>
</organism>
<proteinExistence type="predicted"/>
<name>A0A382QUU9_9ZZZZ</name>
<gene>
    <name evidence="1" type="ORF">METZ01_LOCUS341489</name>
</gene>
<evidence type="ECO:0000313" key="1">
    <source>
        <dbReference type="EMBL" id="SVC88635.1"/>
    </source>
</evidence>
<dbReference type="GO" id="GO:0016791">
    <property type="term" value="F:phosphatase activity"/>
    <property type="evidence" value="ECO:0007669"/>
    <property type="project" value="TreeGrafter"/>
</dbReference>
<dbReference type="Pfam" id="PF13242">
    <property type="entry name" value="Hydrolase_like"/>
    <property type="match status" value="1"/>
</dbReference>
<accession>A0A382QUU9</accession>
<reference evidence="1" key="1">
    <citation type="submission" date="2018-05" db="EMBL/GenBank/DDBJ databases">
        <authorList>
            <person name="Lanie J.A."/>
            <person name="Ng W.-L."/>
            <person name="Kazmierczak K.M."/>
            <person name="Andrzejewski T.M."/>
            <person name="Davidsen T.M."/>
            <person name="Wayne K.J."/>
            <person name="Tettelin H."/>
            <person name="Glass J.I."/>
            <person name="Rusch D."/>
            <person name="Podicherti R."/>
            <person name="Tsui H.-C.T."/>
            <person name="Winkler M.E."/>
        </authorList>
    </citation>
    <scope>NUCLEOTIDE SEQUENCE</scope>
</reference>
<dbReference type="GO" id="GO:0005737">
    <property type="term" value="C:cytoplasm"/>
    <property type="evidence" value="ECO:0007669"/>
    <property type="project" value="TreeGrafter"/>
</dbReference>